<sequence length="151" mass="17185">MAKRPIEPADFVHGPKVVDIGDIRVARGKTRVPCETCRHRQLVYDPTERRVYCEDCQQDVDGFDAFLNLVHQHESAWGAIRKARTEILEAQSHNLISRAAKALDQYWRSRKTVPNCPHCNEALLPEDVAGGRLRTSSAELARRRRKNSDGL</sequence>
<organism evidence="1 2">
    <name type="scientific">Marinobacter alkaliphilus</name>
    <dbReference type="NCBI Taxonomy" id="254719"/>
    <lineage>
        <taxon>Bacteria</taxon>
        <taxon>Pseudomonadati</taxon>
        <taxon>Pseudomonadota</taxon>
        <taxon>Gammaproteobacteria</taxon>
        <taxon>Pseudomonadales</taxon>
        <taxon>Marinobacteraceae</taxon>
        <taxon>Marinobacter</taxon>
    </lineage>
</organism>
<evidence type="ECO:0000313" key="1">
    <source>
        <dbReference type="EMBL" id="XAF56149.1"/>
    </source>
</evidence>
<dbReference type="RefSeq" id="WP_342632697.1">
    <property type="nucleotide sequence ID" value="NZ_CP152382.1"/>
</dbReference>
<keyword evidence="1" id="KW-0614">Plasmid</keyword>
<accession>A0ABZ3E8W4</accession>
<evidence type="ECO:0000313" key="2">
    <source>
        <dbReference type="Proteomes" id="UP001445268"/>
    </source>
</evidence>
<gene>
    <name evidence="1" type="ORF">AAGT77_20560</name>
</gene>
<protein>
    <submittedName>
        <fullName evidence="1">Uncharacterized protein</fullName>
    </submittedName>
</protein>
<geneLocation type="plasmid" evidence="1 2">
    <name>unnamed2</name>
</geneLocation>
<dbReference type="Proteomes" id="UP001445268">
    <property type="component" value="Plasmid unnamed2"/>
</dbReference>
<dbReference type="EMBL" id="CP152382">
    <property type="protein sequence ID" value="XAF56149.1"/>
    <property type="molecule type" value="Genomic_DNA"/>
</dbReference>
<reference evidence="1 2" key="1">
    <citation type="submission" date="2024-04" db="EMBL/GenBank/DDBJ databases">
        <title>Marinobacter sp. SBY-1.</title>
        <authorList>
            <person name="Pan C."/>
        </authorList>
    </citation>
    <scope>NUCLEOTIDE SEQUENCE [LARGE SCALE GENOMIC DNA]</scope>
    <source>
        <strain evidence="1 2">SBY-1</strain>
        <plasmid evidence="1 2">unnamed2</plasmid>
    </source>
</reference>
<name>A0ABZ3E8W4_9GAMM</name>
<keyword evidence="2" id="KW-1185">Reference proteome</keyword>
<proteinExistence type="predicted"/>